<feature type="region of interest" description="Disordered" evidence="1">
    <location>
        <begin position="1"/>
        <end position="25"/>
    </location>
</feature>
<gene>
    <name evidence="2" type="ORF">AVEN_220138_1</name>
</gene>
<sequence length="126" mass="14311">MSPPPPNRGSKDPSPKVSSDSVERRVMRCGDMPASSHFVRRPETLFRVRRNSLSDPTTNLEPAPSGRLVPSPTNQWSHQDCPAYNNQGGWRTQSKLFKSLFLVLFINLFNIAKHCLELFHAYCRLS</sequence>
<comment type="caution">
    <text evidence="2">The sequence shown here is derived from an EMBL/GenBank/DDBJ whole genome shotgun (WGS) entry which is preliminary data.</text>
</comment>
<dbReference type="AlphaFoldDB" id="A0A4Y2V8R7"/>
<dbReference type="EMBL" id="BGPR01044845">
    <property type="protein sequence ID" value="GBO21695.1"/>
    <property type="molecule type" value="Genomic_DNA"/>
</dbReference>
<accession>A0A4Y2V8R7</accession>
<dbReference type="Proteomes" id="UP000499080">
    <property type="component" value="Unassembled WGS sequence"/>
</dbReference>
<name>A0A4Y2V8R7_ARAVE</name>
<organism evidence="2 3">
    <name type="scientific">Araneus ventricosus</name>
    <name type="common">Orbweaver spider</name>
    <name type="synonym">Epeira ventricosa</name>
    <dbReference type="NCBI Taxonomy" id="182803"/>
    <lineage>
        <taxon>Eukaryota</taxon>
        <taxon>Metazoa</taxon>
        <taxon>Ecdysozoa</taxon>
        <taxon>Arthropoda</taxon>
        <taxon>Chelicerata</taxon>
        <taxon>Arachnida</taxon>
        <taxon>Araneae</taxon>
        <taxon>Araneomorphae</taxon>
        <taxon>Entelegynae</taxon>
        <taxon>Araneoidea</taxon>
        <taxon>Araneidae</taxon>
        <taxon>Araneus</taxon>
    </lineage>
</organism>
<keyword evidence="3" id="KW-1185">Reference proteome</keyword>
<feature type="compositionally biased region" description="Polar residues" evidence="1">
    <location>
        <begin position="51"/>
        <end position="60"/>
    </location>
</feature>
<evidence type="ECO:0000313" key="3">
    <source>
        <dbReference type="Proteomes" id="UP000499080"/>
    </source>
</evidence>
<evidence type="ECO:0000313" key="2">
    <source>
        <dbReference type="EMBL" id="GBO21695.1"/>
    </source>
</evidence>
<reference evidence="2 3" key="1">
    <citation type="journal article" date="2019" name="Sci. Rep.">
        <title>Orb-weaving spider Araneus ventricosus genome elucidates the spidroin gene catalogue.</title>
        <authorList>
            <person name="Kono N."/>
            <person name="Nakamura H."/>
            <person name="Ohtoshi R."/>
            <person name="Moran D.A.P."/>
            <person name="Shinohara A."/>
            <person name="Yoshida Y."/>
            <person name="Fujiwara M."/>
            <person name="Mori M."/>
            <person name="Tomita M."/>
            <person name="Arakawa K."/>
        </authorList>
    </citation>
    <scope>NUCLEOTIDE SEQUENCE [LARGE SCALE GENOMIC DNA]</scope>
</reference>
<evidence type="ECO:0000256" key="1">
    <source>
        <dbReference type="SAM" id="MobiDB-lite"/>
    </source>
</evidence>
<protein>
    <submittedName>
        <fullName evidence="2">Uncharacterized protein</fullName>
    </submittedName>
</protein>
<proteinExistence type="predicted"/>
<feature type="region of interest" description="Disordered" evidence="1">
    <location>
        <begin position="50"/>
        <end position="75"/>
    </location>
</feature>